<organism evidence="4">
    <name type="scientific">Capitella teleta</name>
    <name type="common">Polychaete worm</name>
    <dbReference type="NCBI Taxonomy" id="283909"/>
    <lineage>
        <taxon>Eukaryota</taxon>
        <taxon>Metazoa</taxon>
        <taxon>Spiralia</taxon>
        <taxon>Lophotrochozoa</taxon>
        <taxon>Annelida</taxon>
        <taxon>Polychaeta</taxon>
        <taxon>Sedentaria</taxon>
        <taxon>Scolecida</taxon>
        <taxon>Capitellidae</taxon>
        <taxon>Capitella</taxon>
    </lineage>
</organism>
<evidence type="ECO:0000313" key="4">
    <source>
        <dbReference type="EMBL" id="ELU05204.1"/>
    </source>
</evidence>
<dbReference type="InterPro" id="IPR001478">
    <property type="entry name" value="PDZ"/>
</dbReference>
<feature type="domain" description="PDZ" evidence="2">
    <location>
        <begin position="319"/>
        <end position="396"/>
    </location>
</feature>
<name>R7UF86_CAPTE</name>
<feature type="compositionally biased region" description="Low complexity" evidence="1">
    <location>
        <begin position="267"/>
        <end position="279"/>
    </location>
</feature>
<dbReference type="SUPFAM" id="SSF50156">
    <property type="entry name" value="PDZ domain-like"/>
    <property type="match status" value="1"/>
</dbReference>
<feature type="domain" description="DEP" evidence="3">
    <location>
        <begin position="145"/>
        <end position="202"/>
    </location>
</feature>
<dbReference type="Pfam" id="PF00595">
    <property type="entry name" value="PDZ"/>
    <property type="match status" value="1"/>
</dbReference>
<dbReference type="SMART" id="SM00049">
    <property type="entry name" value="DEP"/>
    <property type="match status" value="2"/>
</dbReference>
<reference evidence="5" key="3">
    <citation type="submission" date="2015-06" db="UniProtKB">
        <authorList>
            <consortium name="EnsemblMetazoa"/>
        </authorList>
    </citation>
    <scope>IDENTIFICATION</scope>
</reference>
<evidence type="ECO:0000259" key="3">
    <source>
        <dbReference type="PROSITE" id="PS50186"/>
    </source>
</evidence>
<dbReference type="GO" id="GO:0007186">
    <property type="term" value="P:G protein-coupled receptor signaling pathway"/>
    <property type="evidence" value="ECO:0007669"/>
    <property type="project" value="TreeGrafter"/>
</dbReference>
<dbReference type="Gene3D" id="2.30.42.10">
    <property type="match status" value="1"/>
</dbReference>
<dbReference type="PANTHER" id="PTHR22829:SF16">
    <property type="entry name" value="PH DOMAIN-CONTAINING PROTEIN"/>
    <property type="match status" value="1"/>
</dbReference>
<dbReference type="EMBL" id="KB301731">
    <property type="protein sequence ID" value="ELU05204.1"/>
    <property type="molecule type" value="Genomic_DNA"/>
</dbReference>
<reference evidence="4 6" key="2">
    <citation type="journal article" date="2013" name="Nature">
        <title>Insights into bilaterian evolution from three spiralian genomes.</title>
        <authorList>
            <person name="Simakov O."/>
            <person name="Marletaz F."/>
            <person name="Cho S.J."/>
            <person name="Edsinger-Gonzales E."/>
            <person name="Havlak P."/>
            <person name="Hellsten U."/>
            <person name="Kuo D.H."/>
            <person name="Larsson T."/>
            <person name="Lv J."/>
            <person name="Arendt D."/>
            <person name="Savage R."/>
            <person name="Osoegawa K."/>
            <person name="de Jong P."/>
            <person name="Grimwood J."/>
            <person name="Chapman J.A."/>
            <person name="Shapiro H."/>
            <person name="Aerts A."/>
            <person name="Otillar R.P."/>
            <person name="Terry A.Y."/>
            <person name="Boore J.L."/>
            <person name="Grigoriev I.V."/>
            <person name="Lindberg D.R."/>
            <person name="Seaver E.C."/>
            <person name="Weisblat D.A."/>
            <person name="Putnam N.H."/>
            <person name="Rokhsar D.S."/>
        </authorList>
    </citation>
    <scope>NUCLEOTIDE SEQUENCE</scope>
    <source>
        <strain evidence="4 6">I ESC-2004</strain>
    </source>
</reference>
<dbReference type="GO" id="GO:0035556">
    <property type="term" value="P:intracellular signal transduction"/>
    <property type="evidence" value="ECO:0007669"/>
    <property type="project" value="InterPro"/>
</dbReference>
<dbReference type="PANTHER" id="PTHR22829">
    <property type="entry name" value="DEP DOMAIN PROTEIN"/>
    <property type="match status" value="1"/>
</dbReference>
<evidence type="ECO:0008006" key="7">
    <source>
        <dbReference type="Google" id="ProtNLM"/>
    </source>
</evidence>
<dbReference type="PROSITE" id="PS50186">
    <property type="entry name" value="DEP"/>
    <property type="match status" value="2"/>
</dbReference>
<dbReference type="OMA" id="HMAEILV"/>
<dbReference type="Proteomes" id="UP000014760">
    <property type="component" value="Unassembled WGS sequence"/>
</dbReference>
<dbReference type="OrthoDB" id="39497at2759"/>
<dbReference type="SMART" id="SM00228">
    <property type="entry name" value="PDZ"/>
    <property type="match status" value="1"/>
</dbReference>
<dbReference type="EMBL" id="AMQN01007929">
    <property type="status" value="NOT_ANNOTATED_CDS"/>
    <property type="molecule type" value="Genomic_DNA"/>
</dbReference>
<feature type="domain" description="DEP" evidence="3">
    <location>
        <begin position="19"/>
        <end position="102"/>
    </location>
</feature>
<dbReference type="CDD" id="cd04371">
    <property type="entry name" value="DEP"/>
    <property type="match status" value="1"/>
</dbReference>
<evidence type="ECO:0000256" key="1">
    <source>
        <dbReference type="SAM" id="MobiDB-lite"/>
    </source>
</evidence>
<dbReference type="GO" id="GO:0005886">
    <property type="term" value="C:plasma membrane"/>
    <property type="evidence" value="ECO:0007669"/>
    <property type="project" value="TreeGrafter"/>
</dbReference>
<dbReference type="InterPro" id="IPR000591">
    <property type="entry name" value="DEP_dom"/>
</dbReference>
<accession>R7UF86</accession>
<dbReference type="PROSITE" id="PS50106">
    <property type="entry name" value="PDZ"/>
    <property type="match status" value="1"/>
</dbReference>
<evidence type="ECO:0000259" key="2">
    <source>
        <dbReference type="PROSITE" id="PS50106"/>
    </source>
</evidence>
<dbReference type="AlphaFoldDB" id="R7UF86"/>
<dbReference type="Gene3D" id="1.10.10.10">
    <property type="entry name" value="Winged helix-like DNA-binding domain superfamily/Winged helix DNA-binding domain"/>
    <property type="match status" value="2"/>
</dbReference>
<dbReference type="InterPro" id="IPR036388">
    <property type="entry name" value="WH-like_DNA-bd_sf"/>
</dbReference>
<proteinExistence type="predicted"/>
<sequence length="403" mass="44925">MGDDQRVTCCTEIADISVIGEQLRLKMHENEGLIRDRRYLFKNYATSIQGAETVEWLVRTEQAPDANVAVILMNILLDNQIIHHVNDSQSFKNDSQLYRFRKDDGTFPDSERLVTYLRAVRQYRNLLGVRQASIVGDNLVGNKLYAYSFLGSEFVEWLVENNEVCSQEYAIKTVDILVRGGVIREVNGSQVYEEGSLYQYTSNFGRDRILLDLVLPPPEVEVIPGEASYGPKNPDGSDKAKDIPDGICVKRPDRTESGYHSDHQEGGHSSSSGSSPDLFSSRVPGVNDSIYVMPQTGVLLMKVTAKDLLTPRDDFQRKQLRIASDAVGFGLVIRGDGPCYVKTVDPLGPGAAAGLKVGQYLFKVNERLVVNMNHQDLAHVILENPAYVNIVVMEYIGELPIQP</sequence>
<dbReference type="Pfam" id="PF00610">
    <property type="entry name" value="DEP"/>
    <property type="match status" value="2"/>
</dbReference>
<dbReference type="GO" id="GO:0005085">
    <property type="term" value="F:guanyl-nucleotide exchange factor activity"/>
    <property type="evidence" value="ECO:0007669"/>
    <property type="project" value="TreeGrafter"/>
</dbReference>
<feature type="region of interest" description="Disordered" evidence="1">
    <location>
        <begin position="223"/>
        <end position="279"/>
    </location>
</feature>
<evidence type="ECO:0000313" key="5">
    <source>
        <dbReference type="EnsemblMetazoa" id="CapteP180920"/>
    </source>
</evidence>
<dbReference type="HOGENOM" id="CLU_042535_1_0_1"/>
<evidence type="ECO:0000313" key="6">
    <source>
        <dbReference type="Proteomes" id="UP000014760"/>
    </source>
</evidence>
<dbReference type="EnsemblMetazoa" id="CapteT180920">
    <property type="protein sequence ID" value="CapteP180920"/>
    <property type="gene ID" value="CapteG180920"/>
</dbReference>
<dbReference type="InterPro" id="IPR036034">
    <property type="entry name" value="PDZ_sf"/>
</dbReference>
<dbReference type="STRING" id="283909.R7UF86"/>
<dbReference type="InterPro" id="IPR051832">
    <property type="entry name" value="mTOR-Rac_regulators"/>
</dbReference>
<dbReference type="InterPro" id="IPR036390">
    <property type="entry name" value="WH_DNA-bd_sf"/>
</dbReference>
<protein>
    <recommendedName>
        <fullName evidence="7">DEP domain-containing protein</fullName>
    </recommendedName>
</protein>
<reference evidence="6" key="1">
    <citation type="submission" date="2012-12" db="EMBL/GenBank/DDBJ databases">
        <authorList>
            <person name="Hellsten U."/>
            <person name="Grimwood J."/>
            <person name="Chapman J.A."/>
            <person name="Shapiro H."/>
            <person name="Aerts A."/>
            <person name="Otillar R.P."/>
            <person name="Terry A.Y."/>
            <person name="Boore J.L."/>
            <person name="Simakov O."/>
            <person name="Marletaz F."/>
            <person name="Cho S.-J."/>
            <person name="Edsinger-Gonzales E."/>
            <person name="Havlak P."/>
            <person name="Kuo D.-H."/>
            <person name="Larsson T."/>
            <person name="Lv J."/>
            <person name="Arendt D."/>
            <person name="Savage R."/>
            <person name="Osoegawa K."/>
            <person name="de Jong P."/>
            <person name="Lindberg D.R."/>
            <person name="Seaver E.C."/>
            <person name="Weisblat D.A."/>
            <person name="Putnam N.H."/>
            <person name="Grigoriev I.V."/>
            <person name="Rokhsar D.S."/>
        </authorList>
    </citation>
    <scope>NUCLEOTIDE SEQUENCE</scope>
    <source>
        <strain evidence="6">I ESC-2004</strain>
    </source>
</reference>
<feature type="compositionally biased region" description="Basic and acidic residues" evidence="1">
    <location>
        <begin position="235"/>
        <end position="266"/>
    </location>
</feature>
<dbReference type="GO" id="GO:0023051">
    <property type="term" value="P:regulation of signaling"/>
    <property type="evidence" value="ECO:0007669"/>
    <property type="project" value="TreeGrafter"/>
</dbReference>
<dbReference type="SUPFAM" id="SSF46785">
    <property type="entry name" value="Winged helix' DNA-binding domain"/>
    <property type="match status" value="2"/>
</dbReference>
<gene>
    <name evidence="4" type="ORF">CAPTEDRAFT_180920</name>
</gene>
<keyword evidence="6" id="KW-1185">Reference proteome</keyword>
<dbReference type="GO" id="GO:0005096">
    <property type="term" value="F:GTPase activator activity"/>
    <property type="evidence" value="ECO:0007669"/>
    <property type="project" value="TreeGrafter"/>
</dbReference>